<proteinExistence type="predicted"/>
<dbReference type="SUPFAM" id="SSF53448">
    <property type="entry name" value="Nucleotide-diphospho-sugar transferases"/>
    <property type="match status" value="1"/>
</dbReference>
<sequence length="494" mass="56024">MCVAHSIRRLIQAALVVSILAFYLDVKRRYTPVLQLDSRSQWRPTYAPEASGNYFKPYIKHPRPPDTTAVILNWSRLPNVVQLAKVMCSSLQDTLAEVFIWNNNPNALTKKDLAEAQCPGYMLKIYNSPKNIYFQARFLACARATTPYCFIQDDDYFVQPSIIRTMRARMSETTGTSLHLLPSHEMLYSRLSTIEVEPTIRTLFAWLGYGTMTRRSEVQEFMGLLETLNATEDVLRMSDNYFTVLSNRLPELWFDQNYELGGGTPFTVGTVGEERNNLYIMDAGSILDSLAMQSSQALDKDYPYISLPTPNTLEDISVARAACSGSPCVMETNIELLPAPLEYSVSLASDIIAHVKNQFIAIGTNTIEHYLRCSPSFAVDVDPQTSFCSAADAKEGDWISLDWMIPSEEALELALLVDQLTVEILKHCQFESSVDGKSWQKLSKTLKCSKTKEESLKECSIVLGRNSLRKVRMVLERSVPHEWTIHEMWLRRSE</sequence>
<organism evidence="1 2">
    <name type="scientific">Leucocoprinus leucothites</name>
    <dbReference type="NCBI Taxonomy" id="201217"/>
    <lineage>
        <taxon>Eukaryota</taxon>
        <taxon>Fungi</taxon>
        <taxon>Dikarya</taxon>
        <taxon>Basidiomycota</taxon>
        <taxon>Agaricomycotina</taxon>
        <taxon>Agaricomycetes</taxon>
        <taxon>Agaricomycetidae</taxon>
        <taxon>Agaricales</taxon>
        <taxon>Agaricineae</taxon>
        <taxon>Agaricaceae</taxon>
        <taxon>Leucocoprinus</taxon>
    </lineage>
</organism>
<reference evidence="1 2" key="1">
    <citation type="journal article" date="2020" name="ISME J.">
        <title>Uncovering the hidden diversity of litter-decomposition mechanisms in mushroom-forming fungi.</title>
        <authorList>
            <person name="Floudas D."/>
            <person name="Bentzer J."/>
            <person name="Ahren D."/>
            <person name="Johansson T."/>
            <person name="Persson P."/>
            <person name="Tunlid A."/>
        </authorList>
    </citation>
    <scope>NUCLEOTIDE SEQUENCE [LARGE SCALE GENOMIC DNA]</scope>
    <source>
        <strain evidence="1 2">CBS 146.42</strain>
    </source>
</reference>
<dbReference type="InterPro" id="IPR029044">
    <property type="entry name" value="Nucleotide-diphossugar_trans"/>
</dbReference>
<dbReference type="EMBL" id="JAACJO010000011">
    <property type="protein sequence ID" value="KAF5352743.1"/>
    <property type="molecule type" value="Genomic_DNA"/>
</dbReference>
<name>A0A8H5D3V8_9AGAR</name>
<evidence type="ECO:0000313" key="2">
    <source>
        <dbReference type="Proteomes" id="UP000559027"/>
    </source>
</evidence>
<keyword evidence="2" id="KW-1185">Reference proteome</keyword>
<dbReference type="Proteomes" id="UP000559027">
    <property type="component" value="Unassembled WGS sequence"/>
</dbReference>
<comment type="caution">
    <text evidence="1">The sequence shown here is derived from an EMBL/GenBank/DDBJ whole genome shotgun (WGS) entry which is preliminary data.</text>
</comment>
<gene>
    <name evidence="1" type="ORF">D9756_005918</name>
</gene>
<dbReference type="AlphaFoldDB" id="A0A8H5D3V8"/>
<protein>
    <submittedName>
        <fullName evidence="1">Uncharacterized protein</fullName>
    </submittedName>
</protein>
<dbReference type="Gene3D" id="3.90.550.10">
    <property type="entry name" value="Spore Coat Polysaccharide Biosynthesis Protein SpsA, Chain A"/>
    <property type="match status" value="1"/>
</dbReference>
<evidence type="ECO:0000313" key="1">
    <source>
        <dbReference type="EMBL" id="KAF5352743.1"/>
    </source>
</evidence>
<dbReference type="OrthoDB" id="1684102at2759"/>
<accession>A0A8H5D3V8</accession>